<dbReference type="OrthoDB" id="10253254at2759"/>
<dbReference type="PROSITE" id="PS51192">
    <property type="entry name" value="HELICASE_ATP_BIND_1"/>
    <property type="match status" value="1"/>
</dbReference>
<dbReference type="GO" id="GO:0003724">
    <property type="term" value="F:RNA helicase activity"/>
    <property type="evidence" value="ECO:0007669"/>
    <property type="project" value="UniProtKB-EC"/>
</dbReference>
<dbReference type="SMART" id="SM00490">
    <property type="entry name" value="HELICc"/>
    <property type="match status" value="1"/>
</dbReference>
<name>A0A0H2RZ29_9AGAM</name>
<dbReference type="SMART" id="SM00847">
    <property type="entry name" value="HA2"/>
    <property type="match status" value="1"/>
</dbReference>
<accession>A0A0H2RZ29</accession>
<evidence type="ECO:0000256" key="4">
    <source>
        <dbReference type="ARBA" id="ARBA00022801"/>
    </source>
</evidence>
<dbReference type="GO" id="GO:0005524">
    <property type="term" value="F:ATP binding"/>
    <property type="evidence" value="ECO:0007669"/>
    <property type="project" value="UniProtKB-KW"/>
</dbReference>
<evidence type="ECO:0000259" key="9">
    <source>
        <dbReference type="PROSITE" id="PS51194"/>
    </source>
</evidence>
<feature type="compositionally biased region" description="Polar residues" evidence="7">
    <location>
        <begin position="126"/>
        <end position="135"/>
    </location>
</feature>
<protein>
    <recommendedName>
        <fullName evidence="2">RNA helicase</fullName>
        <ecNumber evidence="2">3.6.4.13</ecNumber>
    </recommendedName>
</protein>
<dbReference type="Pfam" id="PF21010">
    <property type="entry name" value="HA2_C"/>
    <property type="match status" value="1"/>
</dbReference>
<dbReference type="CDD" id="cd18791">
    <property type="entry name" value="SF2_C_RHA"/>
    <property type="match status" value="1"/>
</dbReference>
<dbReference type="GO" id="GO:0016787">
    <property type="term" value="F:hydrolase activity"/>
    <property type="evidence" value="ECO:0007669"/>
    <property type="project" value="UniProtKB-KW"/>
</dbReference>
<evidence type="ECO:0000259" key="8">
    <source>
        <dbReference type="PROSITE" id="PS51192"/>
    </source>
</evidence>
<feature type="compositionally biased region" description="Basic and acidic residues" evidence="7">
    <location>
        <begin position="136"/>
        <end position="146"/>
    </location>
</feature>
<dbReference type="FunFam" id="3.40.50.300:FF:002693">
    <property type="entry name" value="Predicted protein"/>
    <property type="match status" value="1"/>
</dbReference>
<dbReference type="GO" id="GO:1990904">
    <property type="term" value="C:ribonucleoprotein complex"/>
    <property type="evidence" value="ECO:0007669"/>
    <property type="project" value="UniProtKB-ARBA"/>
</dbReference>
<dbReference type="Pfam" id="PF00271">
    <property type="entry name" value="Helicase_C"/>
    <property type="match status" value="1"/>
</dbReference>
<keyword evidence="11" id="KW-1185">Reference proteome</keyword>
<feature type="domain" description="Helicase C-terminal" evidence="9">
    <location>
        <begin position="715"/>
        <end position="887"/>
    </location>
</feature>
<dbReference type="Pfam" id="PF00270">
    <property type="entry name" value="DEAD"/>
    <property type="match status" value="1"/>
</dbReference>
<reference evidence="10 11" key="1">
    <citation type="submission" date="2015-04" db="EMBL/GenBank/DDBJ databases">
        <title>Complete genome sequence of Schizopora paradoxa KUC8140, a cosmopolitan wood degrader in East Asia.</title>
        <authorList>
            <consortium name="DOE Joint Genome Institute"/>
            <person name="Min B."/>
            <person name="Park H."/>
            <person name="Jang Y."/>
            <person name="Kim J.-J."/>
            <person name="Kim K.H."/>
            <person name="Pangilinan J."/>
            <person name="Lipzen A."/>
            <person name="Riley R."/>
            <person name="Grigoriev I.V."/>
            <person name="Spatafora J.W."/>
            <person name="Choi I.-G."/>
        </authorList>
    </citation>
    <scope>NUCLEOTIDE SEQUENCE [LARGE SCALE GENOMIC DNA]</scope>
    <source>
        <strain evidence="10 11">KUC8140</strain>
    </source>
</reference>
<evidence type="ECO:0000256" key="2">
    <source>
        <dbReference type="ARBA" id="ARBA00012552"/>
    </source>
</evidence>
<evidence type="ECO:0000256" key="7">
    <source>
        <dbReference type="SAM" id="MobiDB-lite"/>
    </source>
</evidence>
<dbReference type="PROSITE" id="PS51194">
    <property type="entry name" value="HELICASE_CTER"/>
    <property type="match status" value="1"/>
</dbReference>
<dbReference type="InterPro" id="IPR001650">
    <property type="entry name" value="Helicase_C-like"/>
</dbReference>
<dbReference type="InterPro" id="IPR007502">
    <property type="entry name" value="Helicase-assoc_dom"/>
</dbReference>
<dbReference type="PROSITE" id="PS00690">
    <property type="entry name" value="DEAH_ATP_HELICASE"/>
    <property type="match status" value="1"/>
</dbReference>
<dbReference type="InterPro" id="IPR011545">
    <property type="entry name" value="DEAD/DEAH_box_helicase_dom"/>
</dbReference>
<feature type="domain" description="Helicase ATP-binding" evidence="8">
    <location>
        <begin position="426"/>
        <end position="604"/>
    </location>
</feature>
<feature type="compositionally biased region" description="Acidic residues" evidence="7">
    <location>
        <begin position="285"/>
        <end position="302"/>
    </location>
</feature>
<keyword evidence="4" id="KW-0378">Hydrolase</keyword>
<dbReference type="CDD" id="cd17982">
    <property type="entry name" value="DEXHc_DHX37"/>
    <property type="match status" value="1"/>
</dbReference>
<dbReference type="Gene3D" id="1.20.120.1080">
    <property type="match status" value="1"/>
</dbReference>
<feature type="compositionally biased region" description="Basic residues" evidence="7">
    <location>
        <begin position="227"/>
        <end position="238"/>
    </location>
</feature>
<evidence type="ECO:0000313" key="10">
    <source>
        <dbReference type="EMBL" id="KLO14778.1"/>
    </source>
</evidence>
<evidence type="ECO:0000256" key="1">
    <source>
        <dbReference type="ARBA" id="ARBA00008792"/>
    </source>
</evidence>
<dbReference type="EMBL" id="KQ085939">
    <property type="protein sequence ID" value="KLO14778.1"/>
    <property type="molecule type" value="Genomic_DNA"/>
</dbReference>
<feature type="compositionally biased region" description="Acidic residues" evidence="7">
    <location>
        <begin position="163"/>
        <end position="175"/>
    </location>
</feature>
<sequence>MGHLRERYNAKGRQSSSGRAKKRVKHGASTTESTYDQAGSNEPIVLEVKSQEQKELDRRERLRLEVLEQQKNSKLTSKKKKQLEKYIDKKLKKEERVQIFEKLAQTQLQLPSTLLQPSSTLGSRKVLTNQELQENAESKLVKRALDGRVGGKRRRGAQGHEDEVTESDASDDDLPVPDGSRESPVVIPNDDFSTSEIVKDGPVIREIGVVGSALRRNADGTVPAPTHVKKQKKTTFKRWGKEVNIRENTDAHESDSSFDSSDSAYDESEDEQAEEEASEGGSEAEGSEEEDEPAVAEVENDDSQSRKRKRGGFKQWAMQQLSAAKEYVPPTEPEDVPMTVLSDMMKQANPSIAALMAADREKAKNDDMRGPLGERLDLPTNALAQQVTNKESENSSPKKFVNIERSPDVQEARLQLPILAEEQTIVEAIRLNPVIVICGETGSGKTTQVPQFLYEAGFGHKDSENPGMIGITQPRRVAAMSMAQRVAQELSLPSSVVSHQIRYDATTAPTTAIKFMTDGVLLRELSSDFSLSKYSVIIVDEAHERSINTDILIGVLSRVIKLREEMWKEGKGSFKPLRLIIMSATLRVSDFVSNTTLFPSPPPVIKVDARQYPVTVHFNRRTSPDYISEAIKKVSKIHARLPAGGILVFLTGQNEISGVCKKLEAKYGVKALAAKKHRRKAMSTRDNDGVTSEEKCQRIGASLADVEIEEIEFGDSQRQDSQVDDEGPVEVDHEALDSEDDSDNDELGIDKEESEVPMHILPLYSLLPTDQQMRVFQPPPSGSRLVIVSTNVAETSLTIPGIRYVVDCGRAKERTYDITTGVQSFHVNWISKASANQRAGRAGRTGPGHCYRLFSSALYEHHFDQHAKPEILQMPIEGIVLQMKSMHIDTVTNFPFPTPPDRTSLRKAEHLLIHLGALRADTSPSLAIGGMASASLDGQITDLGKAMSLFPLAPRFAKMLVGGRQHGCLPYVIAIVAALTVGDPFLREEALHANEETGGGDDEELLDDELDANRKRRRAFFESQAMHSQLGKGSSDVFRYLSVVGAYEFAGGGRTFCQEHFVRPKAMEEIHKLRSQISNIVSSNFPGCDAGFRQNLEPPSDQQTKVLRQLICSAFLDQVAVRKDIVEKTNFSGTRFKTCRDVPYRVLGVSEDAYIHPSSTLFDSSPPDFLIYQESTQRDQLRLKTLTVINPVWLSTLGKSLCTFSKPQKNASGVLMVIPRFGDQSWELPAVRAPSQ</sequence>
<feature type="compositionally biased region" description="Basic and acidic residues" evidence="7">
    <location>
        <begin position="239"/>
        <end position="255"/>
    </location>
</feature>
<feature type="compositionally biased region" description="Acidic residues" evidence="7">
    <location>
        <begin position="737"/>
        <end position="747"/>
    </location>
</feature>
<dbReference type="EC" id="3.6.4.13" evidence="2"/>
<dbReference type="Pfam" id="PF07717">
    <property type="entry name" value="OB_NTP_bind"/>
    <property type="match status" value="1"/>
</dbReference>
<evidence type="ECO:0000256" key="6">
    <source>
        <dbReference type="ARBA" id="ARBA00022840"/>
    </source>
</evidence>
<feature type="compositionally biased region" description="Polar residues" evidence="7">
    <location>
        <begin position="28"/>
        <end position="40"/>
    </location>
</feature>
<dbReference type="GO" id="GO:0000462">
    <property type="term" value="P:maturation of SSU-rRNA from tricistronic rRNA transcript (SSU-rRNA, 5.8S rRNA, LSU-rRNA)"/>
    <property type="evidence" value="ECO:0007669"/>
    <property type="project" value="TreeGrafter"/>
</dbReference>
<keyword evidence="3" id="KW-0547">Nucleotide-binding</keyword>
<dbReference type="InterPro" id="IPR027417">
    <property type="entry name" value="P-loop_NTPase"/>
</dbReference>
<dbReference type="AlphaFoldDB" id="A0A0H2RZ29"/>
<feature type="region of interest" description="Disordered" evidence="7">
    <location>
        <begin position="1"/>
        <end position="54"/>
    </location>
</feature>
<dbReference type="STRING" id="27342.A0A0H2RZ29"/>
<dbReference type="InParanoid" id="A0A0H2RZ29"/>
<evidence type="ECO:0000256" key="3">
    <source>
        <dbReference type="ARBA" id="ARBA00022741"/>
    </source>
</evidence>
<evidence type="ECO:0000313" key="11">
    <source>
        <dbReference type="Proteomes" id="UP000053477"/>
    </source>
</evidence>
<dbReference type="PANTHER" id="PTHR18934">
    <property type="entry name" value="ATP-DEPENDENT RNA HELICASE"/>
    <property type="match status" value="1"/>
</dbReference>
<dbReference type="InterPro" id="IPR048333">
    <property type="entry name" value="HA2_WH"/>
</dbReference>
<gene>
    <name evidence="10" type="ORF">SCHPADRAFT_850631</name>
</gene>
<feature type="compositionally biased region" description="Acidic residues" evidence="7">
    <location>
        <begin position="264"/>
        <end position="278"/>
    </location>
</feature>
<organism evidence="10 11">
    <name type="scientific">Schizopora paradoxa</name>
    <dbReference type="NCBI Taxonomy" id="27342"/>
    <lineage>
        <taxon>Eukaryota</taxon>
        <taxon>Fungi</taxon>
        <taxon>Dikarya</taxon>
        <taxon>Basidiomycota</taxon>
        <taxon>Agaricomycotina</taxon>
        <taxon>Agaricomycetes</taxon>
        <taxon>Hymenochaetales</taxon>
        <taxon>Schizoporaceae</taxon>
        <taxon>Schizopora</taxon>
    </lineage>
</organism>
<feature type="region of interest" description="Disordered" evidence="7">
    <location>
        <begin position="113"/>
        <end position="314"/>
    </location>
</feature>
<dbReference type="FunCoup" id="A0A0H2RZ29">
    <property type="interactions" value="793"/>
</dbReference>
<dbReference type="FunFam" id="3.40.50.300:FF:003770">
    <property type="entry name" value="ATP-dependent RNA helicase DHR1, putative"/>
    <property type="match status" value="1"/>
</dbReference>
<dbReference type="InterPro" id="IPR011709">
    <property type="entry name" value="DEAD-box_helicase_OB_fold"/>
</dbReference>
<dbReference type="Proteomes" id="UP000053477">
    <property type="component" value="Unassembled WGS sequence"/>
</dbReference>
<keyword evidence="6" id="KW-0067">ATP-binding</keyword>
<comment type="similarity">
    <text evidence="1">Belongs to the DEAD box helicase family. DEAH subfamily.</text>
</comment>
<keyword evidence="5" id="KW-0347">Helicase</keyword>
<dbReference type="GO" id="GO:0005730">
    <property type="term" value="C:nucleolus"/>
    <property type="evidence" value="ECO:0007669"/>
    <property type="project" value="TreeGrafter"/>
</dbReference>
<dbReference type="PANTHER" id="PTHR18934:SF99">
    <property type="entry name" value="ATP-DEPENDENT RNA HELICASE DHX37-RELATED"/>
    <property type="match status" value="1"/>
</dbReference>
<dbReference type="SUPFAM" id="SSF52540">
    <property type="entry name" value="P-loop containing nucleoside triphosphate hydrolases"/>
    <property type="match status" value="1"/>
</dbReference>
<dbReference type="InterPro" id="IPR002464">
    <property type="entry name" value="DNA/RNA_helicase_DEAH_CS"/>
</dbReference>
<dbReference type="GO" id="GO:0003723">
    <property type="term" value="F:RNA binding"/>
    <property type="evidence" value="ECO:0007669"/>
    <property type="project" value="TreeGrafter"/>
</dbReference>
<dbReference type="SMART" id="SM00487">
    <property type="entry name" value="DEXDc"/>
    <property type="match status" value="1"/>
</dbReference>
<dbReference type="InterPro" id="IPR014001">
    <property type="entry name" value="Helicase_ATP-bd"/>
</dbReference>
<evidence type="ECO:0000256" key="5">
    <source>
        <dbReference type="ARBA" id="ARBA00022806"/>
    </source>
</evidence>
<dbReference type="Gene3D" id="3.40.50.300">
    <property type="entry name" value="P-loop containing nucleotide triphosphate hydrolases"/>
    <property type="match status" value="2"/>
</dbReference>
<proteinExistence type="inferred from homology"/>
<dbReference type="Pfam" id="PF04408">
    <property type="entry name" value="WHD_HA2"/>
    <property type="match status" value="1"/>
</dbReference>
<feature type="region of interest" description="Disordered" evidence="7">
    <location>
        <begin position="714"/>
        <end position="752"/>
    </location>
</feature>